<dbReference type="FunFam" id="1.10.510.10:FF:000571">
    <property type="entry name" value="Maternal embryonic leucine zipper kinase"/>
    <property type="match status" value="1"/>
</dbReference>
<dbReference type="PROSITE" id="PS50006">
    <property type="entry name" value="FHA_DOMAIN"/>
    <property type="match status" value="1"/>
</dbReference>
<dbReference type="CDD" id="cd22670">
    <property type="entry name" value="FHA_MEK1-like"/>
    <property type="match status" value="1"/>
</dbReference>
<dbReference type="GO" id="GO:0005524">
    <property type="term" value="F:ATP binding"/>
    <property type="evidence" value="ECO:0007669"/>
    <property type="project" value="UniProtKB-UniRule"/>
</dbReference>
<protein>
    <recommendedName>
        <fullName evidence="10">Protein kinase domain-containing protein</fullName>
    </recommendedName>
</protein>
<dbReference type="SUPFAM" id="SSF49879">
    <property type="entry name" value="SMAD/FHA domain"/>
    <property type="match status" value="1"/>
</dbReference>
<evidence type="ECO:0000256" key="4">
    <source>
        <dbReference type="PROSITE-ProRule" id="PRU10141"/>
    </source>
</evidence>
<comment type="similarity">
    <text evidence="1">Belongs to the protein kinase superfamily. CAMK Ser/Thr protein kinase family. CHEK2 subfamily.</text>
</comment>
<dbReference type="HOGENOM" id="CLU_000288_63_10_1"/>
<evidence type="ECO:0000256" key="3">
    <source>
        <dbReference type="ARBA" id="ARBA00022840"/>
    </source>
</evidence>
<dbReference type="AlphaFoldDB" id="A0A0C3GD34"/>
<dbReference type="Pfam" id="PF00498">
    <property type="entry name" value="FHA"/>
    <property type="match status" value="1"/>
</dbReference>
<dbReference type="PANTHER" id="PTHR24347">
    <property type="entry name" value="SERINE/THREONINE-PROTEIN KINASE"/>
    <property type="match status" value="1"/>
</dbReference>
<reference evidence="9" key="2">
    <citation type="submission" date="2015-01" db="EMBL/GenBank/DDBJ databases">
        <title>Evolutionary Origins and Diversification of the Mycorrhizal Mutualists.</title>
        <authorList>
            <consortium name="DOE Joint Genome Institute"/>
            <consortium name="Mycorrhizal Genomics Consortium"/>
            <person name="Kohler A."/>
            <person name="Kuo A."/>
            <person name="Nagy L.G."/>
            <person name="Floudas D."/>
            <person name="Copeland A."/>
            <person name="Barry K.W."/>
            <person name="Cichocki N."/>
            <person name="Veneault-Fourrey C."/>
            <person name="LaButti K."/>
            <person name="Lindquist E.A."/>
            <person name="Lipzen A."/>
            <person name="Lundell T."/>
            <person name="Morin E."/>
            <person name="Murat C."/>
            <person name="Riley R."/>
            <person name="Ohm R."/>
            <person name="Sun H."/>
            <person name="Tunlid A."/>
            <person name="Henrissat B."/>
            <person name="Grigoriev I.V."/>
            <person name="Hibbett D.S."/>
            <person name="Martin F."/>
        </authorList>
    </citation>
    <scope>NUCLEOTIDE SEQUENCE [LARGE SCALE GENOMIC DNA]</scope>
    <source>
        <strain evidence="9">F 1598</strain>
    </source>
</reference>
<evidence type="ECO:0000313" key="8">
    <source>
        <dbReference type="EMBL" id="KIM88556.1"/>
    </source>
</evidence>
<dbReference type="SUPFAM" id="SSF56112">
    <property type="entry name" value="Protein kinase-like (PK-like)"/>
    <property type="match status" value="1"/>
</dbReference>
<accession>A0A0C3GD34</accession>
<dbReference type="PROSITE" id="PS00108">
    <property type="entry name" value="PROTEIN_KINASE_ST"/>
    <property type="match status" value="1"/>
</dbReference>
<dbReference type="InterPro" id="IPR008984">
    <property type="entry name" value="SMAD_FHA_dom_sf"/>
</dbReference>
<dbReference type="Pfam" id="PF00069">
    <property type="entry name" value="Pkinase"/>
    <property type="match status" value="1"/>
</dbReference>
<keyword evidence="5" id="KW-0808">Transferase</keyword>
<dbReference type="Gene3D" id="1.10.510.10">
    <property type="entry name" value="Transferase(Phosphotransferase) domain 1"/>
    <property type="match status" value="1"/>
</dbReference>
<dbReference type="InterPro" id="IPR000253">
    <property type="entry name" value="FHA_dom"/>
</dbReference>
<dbReference type="PROSITE" id="PS50011">
    <property type="entry name" value="PROTEIN_KINASE_DOM"/>
    <property type="match status" value="1"/>
</dbReference>
<keyword evidence="5" id="KW-0723">Serine/threonine-protein kinase</keyword>
<dbReference type="Gene3D" id="2.60.200.20">
    <property type="match status" value="1"/>
</dbReference>
<dbReference type="InterPro" id="IPR017441">
    <property type="entry name" value="Protein_kinase_ATP_BS"/>
</dbReference>
<dbReference type="EMBL" id="KN832976">
    <property type="protein sequence ID" value="KIM88556.1"/>
    <property type="molecule type" value="Genomic_DNA"/>
</dbReference>
<reference evidence="8 9" key="1">
    <citation type="submission" date="2014-04" db="EMBL/GenBank/DDBJ databases">
        <authorList>
            <consortium name="DOE Joint Genome Institute"/>
            <person name="Kuo A."/>
            <person name="Tarkka M."/>
            <person name="Buscot F."/>
            <person name="Kohler A."/>
            <person name="Nagy L.G."/>
            <person name="Floudas D."/>
            <person name="Copeland A."/>
            <person name="Barry K.W."/>
            <person name="Cichocki N."/>
            <person name="Veneault-Fourrey C."/>
            <person name="LaButti K."/>
            <person name="Lindquist E.A."/>
            <person name="Lipzen A."/>
            <person name="Lundell T."/>
            <person name="Morin E."/>
            <person name="Murat C."/>
            <person name="Sun H."/>
            <person name="Tunlid A."/>
            <person name="Henrissat B."/>
            <person name="Grigoriev I.V."/>
            <person name="Hibbett D.S."/>
            <person name="Martin F."/>
            <person name="Nordberg H.P."/>
            <person name="Cantor M.N."/>
            <person name="Hua S.X."/>
        </authorList>
    </citation>
    <scope>NUCLEOTIDE SEQUENCE [LARGE SCALE GENOMIC DNA]</scope>
    <source>
        <strain evidence="8 9">F 1598</strain>
    </source>
</reference>
<dbReference type="Proteomes" id="UP000054166">
    <property type="component" value="Unassembled WGS sequence"/>
</dbReference>
<dbReference type="InterPro" id="IPR008271">
    <property type="entry name" value="Ser/Thr_kinase_AS"/>
</dbReference>
<feature type="binding site" evidence="4">
    <location>
        <position position="194"/>
    </location>
    <ligand>
        <name>ATP</name>
        <dbReference type="ChEBI" id="CHEBI:30616"/>
    </ligand>
</feature>
<name>A0A0C3GD34_PILCF</name>
<feature type="domain" description="Protein kinase" evidence="7">
    <location>
        <begin position="159"/>
        <end position="463"/>
    </location>
</feature>
<evidence type="ECO:0000256" key="1">
    <source>
        <dbReference type="ARBA" id="ARBA00005575"/>
    </source>
</evidence>
<dbReference type="STRING" id="765440.A0A0C3GD34"/>
<dbReference type="SMART" id="SM00240">
    <property type="entry name" value="FHA"/>
    <property type="match status" value="1"/>
</dbReference>
<evidence type="ECO:0008006" key="10">
    <source>
        <dbReference type="Google" id="ProtNLM"/>
    </source>
</evidence>
<evidence type="ECO:0000259" key="6">
    <source>
        <dbReference type="PROSITE" id="PS50006"/>
    </source>
</evidence>
<evidence type="ECO:0000313" key="9">
    <source>
        <dbReference type="Proteomes" id="UP000054166"/>
    </source>
</evidence>
<evidence type="ECO:0000259" key="7">
    <source>
        <dbReference type="PROSITE" id="PS50011"/>
    </source>
</evidence>
<dbReference type="InterPro" id="IPR011009">
    <property type="entry name" value="Kinase-like_dom_sf"/>
</dbReference>
<keyword evidence="9" id="KW-1185">Reference proteome</keyword>
<dbReference type="GO" id="GO:0004674">
    <property type="term" value="F:protein serine/threonine kinase activity"/>
    <property type="evidence" value="ECO:0007669"/>
    <property type="project" value="UniProtKB-KW"/>
</dbReference>
<evidence type="ECO:0000256" key="2">
    <source>
        <dbReference type="ARBA" id="ARBA00022741"/>
    </source>
</evidence>
<proteinExistence type="inferred from homology"/>
<gene>
    <name evidence="8" type="ORF">PILCRDRAFT_230087</name>
</gene>
<sequence length="463" mass="51651">MPGTISVFKQDSQRDSYAHKPYSNSGICAKLVTTNQNGGRDAIVLGINKPVIIGRNPALCSYVIRDSVVSSVHCKLYAIYSSTGGIVVSCQDLSMNGIILNGHKIRKASVILMDGDTIEIPTSQTFKCVHLWKERAEKENIFDPTPSSQISYKQIGRYTVTSHCLGSGSFATVHLALDVEEHRQVACKMIRIRKDESKEKVWKEVRILMALNHPNINKVYDVDVIGRNMQIFLQLCTGGDLFTYISSHTESECRLVEGEAKYIMYQILKGLVYLHDKSISHRDLKPENLLLYFPGPYPRILIADFGLARPKAYQETLNVCGTVQYLPPEGILALDNKHLGYVGMPADCWSAGVILFVMLAGFHPFDCEPSSQCRCSSDFFSSYEDSQDGGLSECSQFCMEKEVQTKRRIVDGAIDFHKDPWSKMPNGALEPVSTPALIAFTFSAVRLPDPPRSLIFCSQPKDL</sequence>
<dbReference type="InterPro" id="IPR000719">
    <property type="entry name" value="Prot_kinase_dom"/>
</dbReference>
<keyword evidence="5" id="KW-0418">Kinase</keyword>
<dbReference type="InParanoid" id="A0A0C3GD34"/>
<dbReference type="PROSITE" id="PS00107">
    <property type="entry name" value="PROTEIN_KINASE_ATP"/>
    <property type="match status" value="1"/>
</dbReference>
<keyword evidence="3 4" id="KW-0067">ATP-binding</keyword>
<dbReference type="SMART" id="SM00220">
    <property type="entry name" value="S_TKc"/>
    <property type="match status" value="1"/>
</dbReference>
<organism evidence="8 9">
    <name type="scientific">Piloderma croceum (strain F 1598)</name>
    <dbReference type="NCBI Taxonomy" id="765440"/>
    <lineage>
        <taxon>Eukaryota</taxon>
        <taxon>Fungi</taxon>
        <taxon>Dikarya</taxon>
        <taxon>Basidiomycota</taxon>
        <taxon>Agaricomycotina</taxon>
        <taxon>Agaricomycetes</taxon>
        <taxon>Agaricomycetidae</taxon>
        <taxon>Atheliales</taxon>
        <taxon>Atheliaceae</taxon>
        <taxon>Piloderma</taxon>
    </lineage>
</organism>
<dbReference type="OrthoDB" id="40902at2759"/>
<keyword evidence="2 4" id="KW-0547">Nucleotide-binding</keyword>
<evidence type="ECO:0000256" key="5">
    <source>
        <dbReference type="RuleBase" id="RU000304"/>
    </source>
</evidence>
<feature type="domain" description="FHA" evidence="6">
    <location>
        <begin position="51"/>
        <end position="105"/>
    </location>
</feature>